<gene>
    <name evidence="1" type="ORF">BN877_I2419</name>
</gene>
<proteinExistence type="predicted"/>
<reference evidence="1 2" key="1">
    <citation type="journal article" date="2013" name="Genome Announc.">
        <title>Complete Genome Sequence of the Sesbania Symbiont and Rice Growth-Promoting Endophyte Rhizobium sp. Strain IRBG74.</title>
        <authorList>
            <person name="Crook M.B."/>
            <person name="Mitra S."/>
            <person name="Ane J.M."/>
            <person name="Sadowsky M.J."/>
            <person name="Gyaneshwar P."/>
        </authorList>
    </citation>
    <scope>NUCLEOTIDE SEQUENCE [LARGE SCALE GENOMIC DNA]</scope>
    <source>
        <strain evidence="1 2">IRBG74</strain>
    </source>
</reference>
<dbReference type="KEGG" id="rir:BN877_I2419"/>
<dbReference type="HOGENOM" id="CLU_2466879_0_0_5"/>
<dbReference type="Proteomes" id="UP000016944">
    <property type="component" value="Chromosome I"/>
</dbReference>
<evidence type="ECO:0000313" key="2">
    <source>
        <dbReference type="Proteomes" id="UP000016944"/>
    </source>
</evidence>
<dbReference type="AlphaFoldDB" id="U4PW88"/>
<name>U4PW88_9HYPH</name>
<accession>U4PW88</accession>
<sequence>MRAKSLSDQVFSTYAAAHAAAEGESLTGMWAFYSPKSSDSFMTWLPDRAWQPCGTPPPAGRRAGSQRIIMVKKVYCRAGRIAKTDFLT</sequence>
<protein>
    <submittedName>
        <fullName evidence="1">Uncharacterized protein</fullName>
    </submittedName>
</protein>
<dbReference type="EMBL" id="HG518322">
    <property type="protein sequence ID" value="CDI09308.1"/>
    <property type="molecule type" value="Genomic_DNA"/>
</dbReference>
<evidence type="ECO:0000313" key="1">
    <source>
        <dbReference type="EMBL" id="CDI09308.1"/>
    </source>
</evidence>
<organism evidence="1 2">
    <name type="scientific">Agrobacterium pusense</name>
    <dbReference type="NCBI Taxonomy" id="648995"/>
    <lineage>
        <taxon>Bacteria</taxon>
        <taxon>Pseudomonadati</taxon>
        <taxon>Pseudomonadota</taxon>
        <taxon>Alphaproteobacteria</taxon>
        <taxon>Hyphomicrobiales</taxon>
        <taxon>Rhizobiaceae</taxon>
        <taxon>Rhizobium/Agrobacterium group</taxon>
        <taxon>Agrobacterium</taxon>
    </lineage>
</organism>